<gene>
    <name evidence="10" type="primary">glyA</name>
</gene>
<evidence type="ECO:0000256" key="5">
    <source>
        <dbReference type="ARBA" id="ARBA00022490"/>
    </source>
</evidence>
<feature type="binding site" evidence="10">
    <location>
        <begin position="358"/>
        <end position="360"/>
    </location>
    <ligand>
        <name>(6S)-5,6,7,8-tetrahydrofolate</name>
        <dbReference type="ChEBI" id="CHEBI:57453"/>
    </ligand>
</feature>
<keyword evidence="8 10" id="KW-0663">Pyridoxal phosphate</keyword>
<organism evidence="13">
    <name type="scientific">Candidatus Actinomarina minuta</name>
    <dbReference type="NCBI Taxonomy" id="1389454"/>
    <lineage>
        <taxon>Bacteria</taxon>
        <taxon>Bacillati</taxon>
        <taxon>Actinomycetota</taxon>
        <taxon>Actinomycetes</taxon>
        <taxon>Candidatus Actinomarinidae</taxon>
        <taxon>Candidatus Actinomarinales</taxon>
        <taxon>Candidatus Actinomarineae</taxon>
        <taxon>Candidatus Actinomarinaceae</taxon>
        <taxon>Candidatus Actinomarina</taxon>
    </lineage>
</organism>
<feature type="site" description="Plays an important role in substrate specificity" evidence="10">
    <location>
        <position position="232"/>
    </location>
</feature>
<dbReference type="UniPathway" id="UPA00288">
    <property type="reaction ID" value="UER01023"/>
</dbReference>
<evidence type="ECO:0000256" key="2">
    <source>
        <dbReference type="ARBA" id="ARBA00004496"/>
    </source>
</evidence>
<dbReference type="SUPFAM" id="SSF53383">
    <property type="entry name" value="PLP-dependent transferases"/>
    <property type="match status" value="1"/>
</dbReference>
<dbReference type="Gene3D" id="3.40.640.10">
    <property type="entry name" value="Type I PLP-dependent aspartate aminotransferase-like (Major domain)"/>
    <property type="match status" value="1"/>
</dbReference>
<dbReference type="EC" id="2.1.2.1" evidence="10"/>
<evidence type="ECO:0000256" key="11">
    <source>
        <dbReference type="PIRSR" id="PIRSR000412-50"/>
    </source>
</evidence>
<comment type="subunit">
    <text evidence="4 10">Homodimer.</text>
</comment>
<evidence type="ECO:0000256" key="3">
    <source>
        <dbReference type="ARBA" id="ARBA00006376"/>
    </source>
</evidence>
<dbReference type="GO" id="GO:0032259">
    <property type="term" value="P:methylation"/>
    <property type="evidence" value="ECO:0007669"/>
    <property type="project" value="UniProtKB-KW"/>
</dbReference>
<dbReference type="InterPro" id="IPR039429">
    <property type="entry name" value="SHMT-like_dom"/>
</dbReference>
<feature type="binding site" evidence="10">
    <location>
        <begin position="128"/>
        <end position="130"/>
    </location>
    <ligand>
        <name>(6S)-5,6,7,8-tetrahydrofolate</name>
        <dbReference type="ChEBI" id="CHEBI:57453"/>
    </ligand>
</feature>
<dbReference type="HAMAP" id="MF_00051">
    <property type="entry name" value="SHMT"/>
    <property type="match status" value="1"/>
</dbReference>
<dbReference type="InterPro" id="IPR015422">
    <property type="entry name" value="PyrdxlP-dep_Trfase_small"/>
</dbReference>
<dbReference type="InterPro" id="IPR015421">
    <property type="entry name" value="PyrdxlP-dep_Trfase_major"/>
</dbReference>
<dbReference type="PIRSF" id="PIRSF000412">
    <property type="entry name" value="SHMT"/>
    <property type="match status" value="1"/>
</dbReference>
<dbReference type="EMBL" id="KC811109">
    <property type="protein sequence ID" value="AGQ18709.1"/>
    <property type="molecule type" value="Genomic_DNA"/>
</dbReference>
<dbReference type="AlphaFoldDB" id="S5DJ40"/>
<evidence type="ECO:0000256" key="9">
    <source>
        <dbReference type="ARBA" id="ARBA00054606"/>
    </source>
</evidence>
<evidence type="ECO:0000313" key="13">
    <source>
        <dbReference type="EMBL" id="AGQ18709.1"/>
    </source>
</evidence>
<evidence type="ECO:0000256" key="4">
    <source>
        <dbReference type="ARBA" id="ARBA00011738"/>
    </source>
</evidence>
<dbReference type="PANTHER" id="PTHR11680:SF35">
    <property type="entry name" value="SERINE HYDROXYMETHYLTRANSFERASE 1"/>
    <property type="match status" value="1"/>
</dbReference>
<feature type="binding site" evidence="10">
    <location>
        <position position="124"/>
    </location>
    <ligand>
        <name>(6S)-5,6,7,8-tetrahydrofolate</name>
        <dbReference type="ChEBI" id="CHEBI:57453"/>
    </ligand>
</feature>
<proteinExistence type="inferred from homology"/>
<keyword evidence="7 10" id="KW-0808">Transferase</keyword>
<dbReference type="Gene3D" id="3.90.1150.10">
    <property type="entry name" value="Aspartate Aminotransferase, domain 1"/>
    <property type="match status" value="1"/>
</dbReference>
<sequence>MSNNGASQKKLSDVDSEISDLISEDLERQNSHIHLIASENFASQAVMEASGSVLTNKYSEGFPGRRYYEGCATIDEIEQLAIDRACELFEADHANVQPHSGSSANMAVYLQLLEAGDTVMGMNLDQGGHLTHGSPVNFSGRMYNFIGYGLDKDTELIDMLEVERLAHEHKPKLLIAGYSSYSQDLDFKAFREIADSIGATFMVDAAHFIGLVAGKVVENPMQYADVVTATTHKALRGPRGGLILSKEKFAKDVDKNIFPGAQGGAINNQIAAKAVCFKEALSEDFKLYAQQILKNAKALADSFTTEGLRVVSGSTSNHIVLVDTQSVDSELTGKDAGILLNEMGITLNRNAIPFDTRSPFVTSGIRMGTPAVTTCGMKEEQLTEVGQLISNILKNRDDELALVSLKDQVSDLAVSYQPYG</sequence>
<dbReference type="GO" id="GO:0030170">
    <property type="term" value="F:pyridoxal phosphate binding"/>
    <property type="evidence" value="ECO:0007669"/>
    <property type="project" value="UniProtKB-UniRule"/>
</dbReference>
<feature type="domain" description="Serine hydroxymethyltransferase-like" evidence="12">
    <location>
        <begin position="11"/>
        <end position="389"/>
    </location>
</feature>
<dbReference type="GO" id="GO:0005829">
    <property type="term" value="C:cytosol"/>
    <property type="evidence" value="ECO:0007669"/>
    <property type="project" value="TreeGrafter"/>
</dbReference>
<dbReference type="UniPathway" id="UPA00193"/>
<protein>
    <recommendedName>
        <fullName evidence="10">Serine hydroxymethyltransferase</fullName>
        <shortName evidence="10">SHMT</shortName>
        <shortName evidence="10">Serine methylase</shortName>
        <ecNumber evidence="10">2.1.2.1</ecNumber>
    </recommendedName>
</protein>
<feature type="modified residue" description="N6-(pyridoxal phosphate)lysine" evidence="10 11">
    <location>
        <position position="233"/>
    </location>
</feature>
<dbReference type="GO" id="GO:0042803">
    <property type="term" value="F:protein homodimerization activity"/>
    <property type="evidence" value="ECO:0007669"/>
    <property type="project" value="UniProtKB-ARBA"/>
</dbReference>
<comment type="function">
    <text evidence="9">Catalyzes the reversible interconversion of serine and glycine with tetrahydrofolate (THF) serving as the one-carbon carrier. This reaction serves as the major source of one-carbon groups required for the biosynthesis of purines, thymidylate, methionine, and other important biomolecules. Also exhibits THF-independent aldolase activity toward beta-hydroxyamino acids, producing glycine and aldehydes, via a retro-aldol mechanism. Thus, is able to catalyze the cleavage of L-allo-threonine.</text>
</comment>
<dbReference type="InterPro" id="IPR049943">
    <property type="entry name" value="Ser_HO-MeTrfase-like"/>
</dbReference>
<evidence type="ECO:0000256" key="6">
    <source>
        <dbReference type="ARBA" id="ARBA00022563"/>
    </source>
</evidence>
<feature type="binding site" evidence="10">
    <location>
        <position position="247"/>
    </location>
    <ligand>
        <name>(6S)-5,6,7,8-tetrahydrofolate</name>
        <dbReference type="ChEBI" id="CHEBI:57453"/>
    </ligand>
</feature>
<dbReference type="GO" id="GO:0008168">
    <property type="term" value="F:methyltransferase activity"/>
    <property type="evidence" value="ECO:0007669"/>
    <property type="project" value="UniProtKB-KW"/>
</dbReference>
<dbReference type="NCBIfam" id="NF000586">
    <property type="entry name" value="PRK00011.1"/>
    <property type="match status" value="1"/>
</dbReference>
<name>S5DJ40_9ACTN</name>
<comment type="pathway">
    <text evidence="10">One-carbon metabolism; tetrahydrofolate interconversion.</text>
</comment>
<comment type="similarity">
    <text evidence="3 10">Belongs to the SHMT family.</text>
</comment>
<evidence type="ECO:0000256" key="8">
    <source>
        <dbReference type="ARBA" id="ARBA00022898"/>
    </source>
</evidence>
<evidence type="ECO:0000259" key="12">
    <source>
        <dbReference type="Pfam" id="PF00464"/>
    </source>
</evidence>
<dbReference type="PANTHER" id="PTHR11680">
    <property type="entry name" value="SERINE HYDROXYMETHYLTRANSFERASE"/>
    <property type="match status" value="1"/>
</dbReference>
<comment type="subcellular location">
    <subcellularLocation>
        <location evidence="2 10">Cytoplasm</location>
    </subcellularLocation>
</comment>
<comment type="pathway">
    <text evidence="10">Amino-acid biosynthesis; glycine biosynthesis; glycine from L-serine: step 1/1.</text>
</comment>
<dbReference type="GO" id="GO:0004372">
    <property type="term" value="F:glycine hydroxymethyltransferase activity"/>
    <property type="evidence" value="ECO:0007669"/>
    <property type="project" value="UniProtKB-UniRule"/>
</dbReference>
<dbReference type="GO" id="GO:0019264">
    <property type="term" value="P:glycine biosynthetic process from serine"/>
    <property type="evidence" value="ECO:0007669"/>
    <property type="project" value="UniProtKB-UniRule"/>
</dbReference>
<keyword evidence="10" id="KW-0028">Amino-acid biosynthesis</keyword>
<dbReference type="GO" id="GO:0035999">
    <property type="term" value="P:tetrahydrofolate interconversion"/>
    <property type="evidence" value="ECO:0007669"/>
    <property type="project" value="UniProtKB-UniRule"/>
</dbReference>
<accession>S5DJ40</accession>
<reference evidence="13" key="1">
    <citation type="journal article" date="2013" name="Sci. Rep.">
        <title>Metagenomics uncovers a new group of low GC and ultra-small marine Actinobacteria.</title>
        <authorList>
            <person name="Ghai R."/>
            <person name="Mizuno C.M."/>
            <person name="Picazo A."/>
            <person name="Camacho A."/>
            <person name="Rodriguez-Valera F."/>
        </authorList>
    </citation>
    <scope>NUCLEOTIDE SEQUENCE</scope>
</reference>
<dbReference type="FunFam" id="3.40.640.10:FF:000001">
    <property type="entry name" value="Serine hydroxymethyltransferase"/>
    <property type="match status" value="1"/>
</dbReference>
<dbReference type="Pfam" id="PF00464">
    <property type="entry name" value="SHMT"/>
    <property type="match status" value="1"/>
</dbReference>
<evidence type="ECO:0000256" key="10">
    <source>
        <dbReference type="HAMAP-Rule" id="MF_00051"/>
    </source>
</evidence>
<dbReference type="InterPro" id="IPR015424">
    <property type="entry name" value="PyrdxlP-dep_Trfase"/>
</dbReference>
<evidence type="ECO:0000256" key="1">
    <source>
        <dbReference type="ARBA" id="ARBA00001933"/>
    </source>
</evidence>
<keyword evidence="6 10" id="KW-0554">One-carbon metabolism</keyword>
<keyword evidence="13" id="KW-0489">Methyltransferase</keyword>
<comment type="catalytic activity">
    <reaction evidence="10">
        <text>(6R)-5,10-methylene-5,6,7,8-tetrahydrofolate + glycine + H2O = (6S)-5,6,7,8-tetrahydrofolate + L-serine</text>
        <dbReference type="Rhea" id="RHEA:15481"/>
        <dbReference type="ChEBI" id="CHEBI:15377"/>
        <dbReference type="ChEBI" id="CHEBI:15636"/>
        <dbReference type="ChEBI" id="CHEBI:33384"/>
        <dbReference type="ChEBI" id="CHEBI:57305"/>
        <dbReference type="ChEBI" id="CHEBI:57453"/>
        <dbReference type="EC" id="2.1.2.1"/>
    </reaction>
</comment>
<evidence type="ECO:0000256" key="7">
    <source>
        <dbReference type="ARBA" id="ARBA00022679"/>
    </source>
</evidence>
<dbReference type="CDD" id="cd00378">
    <property type="entry name" value="SHMT"/>
    <property type="match status" value="1"/>
</dbReference>
<comment type="cofactor">
    <cofactor evidence="1 10 11">
        <name>pyridoxal 5'-phosphate</name>
        <dbReference type="ChEBI" id="CHEBI:597326"/>
    </cofactor>
</comment>
<keyword evidence="5 10" id="KW-0963">Cytoplasm</keyword>
<dbReference type="InterPro" id="IPR001085">
    <property type="entry name" value="Ser_HO-MeTrfase"/>
</dbReference>